<gene>
    <name evidence="1" type="ORF">PPSIR1_01562</name>
</gene>
<dbReference type="Gene3D" id="3.50.50.60">
    <property type="entry name" value="FAD/NAD(P)-binding domain"/>
    <property type="match status" value="1"/>
</dbReference>
<dbReference type="GO" id="GO:0016829">
    <property type="term" value="F:lyase activity"/>
    <property type="evidence" value="ECO:0007669"/>
    <property type="project" value="UniProtKB-KW"/>
</dbReference>
<comment type="caution">
    <text evidence="1">The sequence shown here is derived from an EMBL/GenBank/DDBJ whole genome shotgun (WGS) entry which is preliminary data.</text>
</comment>
<protein>
    <submittedName>
        <fullName evidence="1">Probable deoxyribodipyrimidine photolyase</fullName>
    </submittedName>
</protein>
<dbReference type="STRING" id="391625.PPSIR1_01562"/>
<dbReference type="EMBL" id="ABCS01000039">
    <property type="protein sequence ID" value="EDM77873.1"/>
    <property type="molecule type" value="Genomic_DNA"/>
</dbReference>
<sequence>MNQGRGSVAIVGAGVGGLACARVLGEAGWRVSVFDKSRGLGGRCSTRRASVDGLTLRFDHGAQYFTARTPAFQAVVEAGLEAGSLARWRPRLIAVEGTLAAGRSAVEDETPRYVGVPGMSALGKLLAARAGVDEARVHRKRRIQALERGVQGWTLVDEAGERSEGFEAVLLNLPSAQATPLLEAHAPALAERSRACTFEPCWAGMLRPEDPALDLGFDAAFVSGGAFSWVADGGSKPGRSGGAAWVLHADPDWTRAHLEEPAEAVARELHARFEALVGRSIPAAHRSAHRWRFAKPEGIPEPHLLDADLGLGVCGDWCGGPRVEGAFTSGRSLAQAWLAARTA</sequence>
<dbReference type="RefSeq" id="WP_006973008.1">
    <property type="nucleotide sequence ID" value="NZ_ABCS01000039.1"/>
</dbReference>
<evidence type="ECO:0000313" key="1">
    <source>
        <dbReference type="EMBL" id="EDM77873.1"/>
    </source>
</evidence>
<name>A6G8G3_9BACT</name>
<proteinExistence type="predicted"/>
<dbReference type="eggNOG" id="COG3380">
    <property type="taxonomic scope" value="Bacteria"/>
</dbReference>
<organism evidence="1 2">
    <name type="scientific">Plesiocystis pacifica SIR-1</name>
    <dbReference type="NCBI Taxonomy" id="391625"/>
    <lineage>
        <taxon>Bacteria</taxon>
        <taxon>Pseudomonadati</taxon>
        <taxon>Myxococcota</taxon>
        <taxon>Polyangia</taxon>
        <taxon>Nannocystales</taxon>
        <taxon>Nannocystaceae</taxon>
        <taxon>Plesiocystis</taxon>
    </lineage>
</organism>
<dbReference type="InterPro" id="IPR036188">
    <property type="entry name" value="FAD/NAD-bd_sf"/>
</dbReference>
<keyword evidence="1" id="KW-0456">Lyase</keyword>
<dbReference type="PANTHER" id="PTHR16128:SF5">
    <property type="entry name" value="FAD_NAD(P)-BINDING OXIDOREDUCTASE FAMILY PROTEIN"/>
    <property type="match status" value="1"/>
</dbReference>
<reference evidence="1 2" key="1">
    <citation type="submission" date="2007-06" db="EMBL/GenBank/DDBJ databases">
        <authorList>
            <person name="Shimkets L."/>
            <person name="Ferriera S."/>
            <person name="Johnson J."/>
            <person name="Kravitz S."/>
            <person name="Beeson K."/>
            <person name="Sutton G."/>
            <person name="Rogers Y.-H."/>
            <person name="Friedman R."/>
            <person name="Frazier M."/>
            <person name="Venter J.C."/>
        </authorList>
    </citation>
    <scope>NUCLEOTIDE SEQUENCE [LARGE SCALE GENOMIC DNA]</scope>
    <source>
        <strain evidence="1 2">SIR-1</strain>
    </source>
</reference>
<accession>A6G8G3</accession>
<dbReference type="Gene3D" id="3.90.660.10">
    <property type="match status" value="1"/>
</dbReference>
<dbReference type="OrthoDB" id="5792777at2"/>
<dbReference type="PROSITE" id="PS51257">
    <property type="entry name" value="PROKAR_LIPOPROTEIN"/>
    <property type="match status" value="1"/>
</dbReference>
<dbReference type="PRINTS" id="PR00419">
    <property type="entry name" value="ADXRDTASE"/>
</dbReference>
<dbReference type="Pfam" id="PF13450">
    <property type="entry name" value="NAD_binding_8"/>
    <property type="match status" value="1"/>
</dbReference>
<dbReference type="PANTHER" id="PTHR16128">
    <property type="entry name" value="FAD/NAD(P)-BINDING OXIDOREDUCTASE FAMILY PROTEIN"/>
    <property type="match status" value="1"/>
</dbReference>
<evidence type="ECO:0000313" key="2">
    <source>
        <dbReference type="Proteomes" id="UP000005801"/>
    </source>
</evidence>
<dbReference type="Proteomes" id="UP000005801">
    <property type="component" value="Unassembled WGS sequence"/>
</dbReference>
<dbReference type="SUPFAM" id="SSF51905">
    <property type="entry name" value="FAD/NAD(P)-binding domain"/>
    <property type="match status" value="1"/>
</dbReference>
<dbReference type="AlphaFoldDB" id="A6G8G3"/>
<keyword evidence="2" id="KW-1185">Reference proteome</keyword>